<dbReference type="InterPro" id="IPR012340">
    <property type="entry name" value="NA-bd_OB-fold"/>
</dbReference>
<evidence type="ECO:0000256" key="1">
    <source>
        <dbReference type="ARBA" id="ARBA00022490"/>
    </source>
</evidence>
<comment type="subcellular location">
    <subcellularLocation>
        <location evidence="6">Cytoplasm</location>
    </subcellularLocation>
</comment>
<feature type="domain" description="Helix-hairpin-helix DNA-binding motif class 1" evidence="7">
    <location>
        <begin position="104"/>
        <end position="123"/>
    </location>
</feature>
<keyword evidence="2 6" id="KW-0227">DNA damage</keyword>
<comment type="similarity">
    <text evidence="6">Belongs to the RuvA family.</text>
</comment>
<dbReference type="InterPro" id="IPR003583">
    <property type="entry name" value="Hlx-hairpin-Hlx_DNA-bd_motif"/>
</dbReference>
<dbReference type="Proteomes" id="UP000034212">
    <property type="component" value="Unassembled WGS sequence"/>
</dbReference>
<keyword evidence="8" id="KW-0067">ATP-binding</keyword>
<keyword evidence="5 6" id="KW-0234">DNA repair</keyword>
<dbReference type="AlphaFoldDB" id="A0A0G1TGG8"/>
<keyword evidence="3 6" id="KW-0238">DNA-binding</keyword>
<dbReference type="NCBIfam" id="TIGR00084">
    <property type="entry name" value="ruvA"/>
    <property type="match status" value="1"/>
</dbReference>
<evidence type="ECO:0000313" key="9">
    <source>
        <dbReference type="Proteomes" id="UP000034212"/>
    </source>
</evidence>
<proteinExistence type="inferred from homology"/>
<dbReference type="Pfam" id="PF07499">
    <property type="entry name" value="RuvA_C"/>
    <property type="match status" value="1"/>
</dbReference>
<dbReference type="InterPro" id="IPR000085">
    <property type="entry name" value="RuvA"/>
</dbReference>
<dbReference type="EMBL" id="LCOQ01000007">
    <property type="protein sequence ID" value="KKU80874.1"/>
    <property type="molecule type" value="Genomic_DNA"/>
</dbReference>
<dbReference type="GO" id="GO:0005737">
    <property type="term" value="C:cytoplasm"/>
    <property type="evidence" value="ECO:0007669"/>
    <property type="project" value="UniProtKB-SubCell"/>
</dbReference>
<evidence type="ECO:0000256" key="5">
    <source>
        <dbReference type="ARBA" id="ARBA00023204"/>
    </source>
</evidence>
<comment type="caution">
    <text evidence="6">Lacks conserved residue(s) required for the propagation of feature annotation.</text>
</comment>
<evidence type="ECO:0000313" key="8">
    <source>
        <dbReference type="EMBL" id="KKU80874.1"/>
    </source>
</evidence>
<dbReference type="InterPro" id="IPR010994">
    <property type="entry name" value="RuvA_2-like"/>
</dbReference>
<comment type="subunit">
    <text evidence="6">Homotetramer. Forms an RuvA(8)-RuvB(12)-Holliday junction (HJ) complex. HJ DNA is sandwiched between 2 RuvA tetramers; dsDNA enters through RuvA and exits via RuvB. An RuvB hexamer assembles on each DNA strand where it exits the tetramer. Each RuvB hexamer is contacted by two RuvA subunits (via domain III) on 2 adjacent RuvB subunits; this complex drives branch migration. In the full resolvosome a probable DNA-RuvA(4)-RuvB(12)-RuvC(2) complex forms which resolves the HJ.</text>
</comment>
<keyword evidence="8" id="KW-0347">Helicase</keyword>
<dbReference type="Pfam" id="PF14520">
    <property type="entry name" value="HHH_5"/>
    <property type="match status" value="1"/>
</dbReference>
<dbReference type="GO" id="GO:0006310">
    <property type="term" value="P:DNA recombination"/>
    <property type="evidence" value="ECO:0007669"/>
    <property type="project" value="UniProtKB-UniRule"/>
</dbReference>
<evidence type="ECO:0000256" key="2">
    <source>
        <dbReference type="ARBA" id="ARBA00022763"/>
    </source>
</evidence>
<keyword evidence="8" id="KW-0547">Nucleotide-binding</keyword>
<protein>
    <recommendedName>
        <fullName evidence="6">Holliday junction branch migration complex subunit RuvA</fullName>
    </recommendedName>
</protein>
<dbReference type="InterPro" id="IPR036267">
    <property type="entry name" value="RuvA_C_sf"/>
</dbReference>
<accession>A0A0G1TGG8</accession>
<evidence type="ECO:0000256" key="4">
    <source>
        <dbReference type="ARBA" id="ARBA00023172"/>
    </source>
</evidence>
<feature type="domain" description="Helix-hairpin-helix DNA-binding motif class 1" evidence="7">
    <location>
        <begin position="70"/>
        <end position="89"/>
    </location>
</feature>
<dbReference type="Gene3D" id="2.40.50.140">
    <property type="entry name" value="Nucleic acid-binding proteins"/>
    <property type="match status" value="1"/>
</dbReference>
<dbReference type="InterPro" id="IPR013849">
    <property type="entry name" value="DNA_helicase_Holl-junc_RuvA_I"/>
</dbReference>
<dbReference type="HAMAP" id="MF_00031">
    <property type="entry name" value="DNA_HJ_migration_RuvA"/>
    <property type="match status" value="1"/>
</dbReference>
<dbReference type="SUPFAM" id="SSF47781">
    <property type="entry name" value="RuvA domain 2-like"/>
    <property type="match status" value="1"/>
</dbReference>
<dbReference type="Gene3D" id="1.10.150.20">
    <property type="entry name" value="5' to 3' exonuclease, C-terminal subdomain"/>
    <property type="match status" value="1"/>
</dbReference>
<dbReference type="GO" id="GO:0009378">
    <property type="term" value="F:four-way junction helicase activity"/>
    <property type="evidence" value="ECO:0007669"/>
    <property type="project" value="InterPro"/>
</dbReference>
<dbReference type="SUPFAM" id="SSF46929">
    <property type="entry name" value="DNA helicase RuvA subunit, C-terminal domain"/>
    <property type="match status" value="1"/>
</dbReference>
<dbReference type="SMART" id="SM00278">
    <property type="entry name" value="HhH1"/>
    <property type="match status" value="2"/>
</dbReference>
<keyword evidence="1 6" id="KW-0963">Cytoplasm</keyword>
<dbReference type="Pfam" id="PF01330">
    <property type="entry name" value="RuvA_N"/>
    <property type="match status" value="1"/>
</dbReference>
<gene>
    <name evidence="6" type="primary">ruvA</name>
    <name evidence="8" type="ORF">UY08_C0007G0012</name>
</gene>
<organism evidence="8 9">
    <name type="scientific">Candidatus Gottesmanbacteria bacterium GW2011_GWA1_47_8</name>
    <dbReference type="NCBI Taxonomy" id="1618438"/>
    <lineage>
        <taxon>Bacteria</taxon>
        <taxon>Candidatus Gottesmaniibacteriota</taxon>
    </lineage>
</organism>
<keyword evidence="4 6" id="KW-0233">DNA recombination</keyword>
<dbReference type="GO" id="GO:0009379">
    <property type="term" value="C:Holliday junction helicase complex"/>
    <property type="evidence" value="ECO:0007669"/>
    <property type="project" value="InterPro"/>
</dbReference>
<dbReference type="SUPFAM" id="SSF50249">
    <property type="entry name" value="Nucleic acid-binding proteins"/>
    <property type="match status" value="1"/>
</dbReference>
<sequence>MIGLLKGTVEHVTTNPILVVVGGVGYNVYVPDNLRGKLTKQEILFIHTHVTDDAITLFGFAKEEDLMLFELLLTVSGIGPKTALAIIDRGSQYVRGAINKNDVDFFTMIPRLGKKNAQKIIIELRNKLGAITELDLAAGDGETKPIRQALESMGFGREEIMEALKNVGGTTVEEKIREALKYLGKP</sequence>
<name>A0A0G1TGG8_9BACT</name>
<comment type="domain">
    <text evidence="6">Has three domains with a flexible linker between the domains II and III and assumes an 'L' shape. Domain III is highly mobile and contacts RuvB.</text>
</comment>
<dbReference type="CDD" id="cd14332">
    <property type="entry name" value="UBA_RuvA_C"/>
    <property type="match status" value="1"/>
</dbReference>
<evidence type="ECO:0000259" key="7">
    <source>
        <dbReference type="SMART" id="SM00278"/>
    </source>
</evidence>
<dbReference type="InterPro" id="IPR011114">
    <property type="entry name" value="RuvA_C"/>
</dbReference>
<evidence type="ECO:0000256" key="3">
    <source>
        <dbReference type="ARBA" id="ARBA00023125"/>
    </source>
</evidence>
<dbReference type="GO" id="GO:0048476">
    <property type="term" value="C:Holliday junction resolvase complex"/>
    <property type="evidence" value="ECO:0007669"/>
    <property type="project" value="UniProtKB-UniRule"/>
</dbReference>
<reference evidence="8 9" key="1">
    <citation type="journal article" date="2015" name="Nature">
        <title>rRNA introns, odd ribosomes, and small enigmatic genomes across a large radiation of phyla.</title>
        <authorList>
            <person name="Brown C.T."/>
            <person name="Hug L.A."/>
            <person name="Thomas B.C."/>
            <person name="Sharon I."/>
            <person name="Castelle C.J."/>
            <person name="Singh A."/>
            <person name="Wilkins M.J."/>
            <person name="Williams K.H."/>
            <person name="Banfield J.F."/>
        </authorList>
    </citation>
    <scope>NUCLEOTIDE SEQUENCE [LARGE SCALE GENOMIC DNA]</scope>
</reference>
<feature type="region of interest" description="Domain III" evidence="6">
    <location>
        <begin position="144"/>
        <end position="186"/>
    </location>
</feature>
<keyword evidence="8" id="KW-0378">Hydrolase</keyword>
<evidence type="ECO:0000256" key="6">
    <source>
        <dbReference type="HAMAP-Rule" id="MF_00031"/>
    </source>
</evidence>
<dbReference type="GO" id="GO:0000400">
    <property type="term" value="F:four-way junction DNA binding"/>
    <property type="evidence" value="ECO:0007669"/>
    <property type="project" value="UniProtKB-UniRule"/>
</dbReference>
<dbReference type="GO" id="GO:0006281">
    <property type="term" value="P:DNA repair"/>
    <property type="evidence" value="ECO:0007669"/>
    <property type="project" value="UniProtKB-UniRule"/>
</dbReference>
<dbReference type="GO" id="GO:0005524">
    <property type="term" value="F:ATP binding"/>
    <property type="evidence" value="ECO:0007669"/>
    <property type="project" value="InterPro"/>
</dbReference>
<comment type="caution">
    <text evidence="8">The sequence shown here is derived from an EMBL/GenBank/DDBJ whole genome shotgun (WGS) entry which is preliminary data.</text>
</comment>
<comment type="function">
    <text evidence="6">The RuvA-RuvB-RuvC complex processes Holliday junction (HJ) DNA during genetic recombination and DNA repair, while the RuvA-RuvB complex plays an important role in the rescue of blocked DNA replication forks via replication fork reversal (RFR). RuvA specifically binds to HJ cruciform DNA, conferring on it an open structure. The RuvB hexamer acts as an ATP-dependent pump, pulling dsDNA into and through the RuvAB complex. HJ branch migration allows RuvC to scan DNA until it finds its consensus sequence, where it cleaves and resolves the cruciform DNA.</text>
</comment>